<name>A0A098G000_9GAMM</name>
<accession>A0A098G000</accession>
<feature type="coiled-coil region" evidence="1">
    <location>
        <begin position="1807"/>
        <end position="1834"/>
    </location>
</feature>
<dbReference type="HOGENOM" id="CLU_235124_0_0_6"/>
<dbReference type="KEGG" id="lfa:LFA_0332"/>
<keyword evidence="3" id="KW-1185">Reference proteome</keyword>
<feature type="coiled-coil region" evidence="1">
    <location>
        <begin position="1345"/>
        <end position="1372"/>
    </location>
</feature>
<organism evidence="2 3">
    <name type="scientific">Legionella fallonii LLAP-10</name>
    <dbReference type="NCBI Taxonomy" id="1212491"/>
    <lineage>
        <taxon>Bacteria</taxon>
        <taxon>Pseudomonadati</taxon>
        <taxon>Pseudomonadota</taxon>
        <taxon>Gammaproteobacteria</taxon>
        <taxon>Legionellales</taxon>
        <taxon>Legionellaceae</taxon>
        <taxon>Legionella</taxon>
    </lineage>
</organism>
<evidence type="ECO:0000313" key="3">
    <source>
        <dbReference type="Proteomes" id="UP000032430"/>
    </source>
</evidence>
<dbReference type="PROSITE" id="PS00139">
    <property type="entry name" value="THIOL_PROTEASE_CYS"/>
    <property type="match status" value="1"/>
</dbReference>
<sequence length="1934" mass="219699">MTPLFPNDNTSITLNQGKAGDCYLLAALDCVFNLGSEGRDLIKSLFTETKDGVTVRIKRTNQSAFLKPEKMEGKYGYFHDTNTDEDVFTISTVRLQEIDKTTVGVQSNSLAVKILERLSSYYYVADWNNDVMLASVFAHNTKLRHSDTSTAFVGKLLGIDAYDTKDIDQIIKLKAINPQLPVYISMSYGERDIFGQYHGRHALRIESITPNPPSSYTFVLRNPWNNQITESYTLEDIKKRNYRFCTYSTNKHQYELTRILLQCSEDIGRYVFANTALLALFTTMQEKGLLLNSKNIELCINLHKRTPYLHALFNIVPITDQKTIMRCMLDAGGNKEQFIVRVITQVPHIELIQLLLQEENAKEDMKSILAFVEEIRIAKDHNDHPLHPIATSQDFSLLVINAAITHKAREFKGANNRAEAEQFVTAGLLNYFFNVPNPTILPTRHVGLQMLVKKQVVTEDTVKVFLKPESFLAFAIAKVIDTYPILPSAQEYIEKNHEALVDEALLDKVIATTTVPNSRHFFEGLKKLSERNPELTNTLFTIATKKHLFGMSFQQLKRQIELEETTEFKTWFLSMQKSEQAPSEQELLLQNQVVQHYVEKINSFKIRPNNGTSVENIELQRATLITEIELIAQNKTDLNKALQILGITEQHPLIIQEIKRKTDLINQEAEQRCLVITKAQETIRTVVQQIDLSPVSFINITSAEQVTIRRDELLIQMKRLTTNSELSQALQTLGGLSQHHLIAQALLKKQQLIQEGADKQLRILEENHEQKQAHQIISGCLQQIHSLEVSFREATTAEAIELHRKNLREQLVQIKEQSSLVQALSTVGIDQSLQITTAYETKIKEIQEAAEQKRLTLEKHQKAKHLITRYEQQTNSLQISFIDITTAKAVDAHRKKLIEQLTKEQQDFIQTLNHLGIIDRESRVDKALQSKIKLIHQAAEQQLHSLKTQAELVIEKYRQQINLFPITFAHVGSAEAVEIHCKKLIAEVEQLTTNSELNQALQTLGSLNQHHLIAQALLKKQQLIQEAADKQLRILEENHEQKQAHQVISGCLQQIHSLEVSFREATTAEAIELHRKKLTEQLVRIKEQPNLVQALHTVGSIDHSVQITTACETKMKEIHEAAAQQLHTLKEQAELVVEKYIRQINLLPITFAHVSSAEAVKMHCAKLIAQTEQLTTNSELRLALQTLDGSFQHNYLLTQALLRKKKLIEDNGAEQLLILKENQEKEQAHQLIDNYLRQINAFDITFINITTIEAVRVHAQELTNQLHRLTTGKDDLIQARHTLGIPDQQNQITMALDAKMQEIHKATEQQLHTLNQKQEHANLVITYFIQKINSFDVTFINAPTVNAVEIQYKKLIHELEQLTTDKDDLAQALRTLSIVGQHPQITSALEGKKCLIEQGAERQLLNLEQERDQQLKQAFEQEKNEALRIIMNHEQQINSFAISFSKTTTREAVETHSQELMRQLDDLINNNDELTHASQALAQKAQHPRITRALEDKKQRLILAAQQQLSTISRDEEKEQARAIVAQCKEKINSFEVTFSHITSSASVERHSQDLLNQLEQLTSENSELGHALHALGIINQSEITKAIESKRQSIHQAARAQIQNLDDAETVIANYVKQITSFSFDLSNIANQELIDAHSGNLIRQVEHLIKNKVDLIQAQQTLGINGTAPSIKIALAHKIQAIRSAAEQLVDAQELAERIIQRYEQEISNFPITSLAQAKTIQEIDRISKTLTFQLENKVINKDDLEEARTVLGLTSLPPVLSSVLANKRQIIREETQRTKNKIASREAAAKIIDETRFAEHLSVIENMTIIMEQQAEEKENYQDAAKAARSLYTKLSRAQKEFLNSDKPQQVSVDNFKTTCLQAIADELPVLAKHRGWKQVLADIASILISISTLGLINLATGRWGLFNTQTNSEKITKELEVVCQSISVGA</sequence>
<gene>
    <name evidence="2" type="ORF">LFA_0332</name>
</gene>
<feature type="coiled-coil region" evidence="1">
    <location>
        <begin position="1545"/>
        <end position="1572"/>
    </location>
</feature>
<evidence type="ECO:0000256" key="1">
    <source>
        <dbReference type="SAM" id="Coils"/>
    </source>
</evidence>
<dbReference type="InterPro" id="IPR000169">
    <property type="entry name" value="Pept_cys_AS"/>
</dbReference>
<dbReference type="RefSeq" id="WP_052673812.1">
    <property type="nucleotide sequence ID" value="NZ_LN614827.1"/>
</dbReference>
<evidence type="ECO:0000313" key="2">
    <source>
        <dbReference type="EMBL" id="CEG55803.1"/>
    </source>
</evidence>
<dbReference type="EMBL" id="LN614827">
    <property type="protein sequence ID" value="CEG55803.1"/>
    <property type="molecule type" value="Genomic_DNA"/>
</dbReference>
<evidence type="ECO:0008006" key="4">
    <source>
        <dbReference type="Google" id="ProtNLM"/>
    </source>
</evidence>
<protein>
    <recommendedName>
        <fullName evidence="4">Ninein</fullName>
    </recommendedName>
</protein>
<reference evidence="3" key="1">
    <citation type="submission" date="2014-09" db="EMBL/GenBank/DDBJ databases">
        <authorList>
            <person name="Gomez-Valero L."/>
        </authorList>
    </citation>
    <scope>NUCLEOTIDE SEQUENCE [LARGE SCALE GENOMIC DNA]</scope>
    <source>
        <strain evidence="3">ATCC700992</strain>
    </source>
</reference>
<keyword evidence="1" id="KW-0175">Coiled coil</keyword>
<dbReference type="OrthoDB" id="5635787at2"/>
<proteinExistence type="predicted"/>
<dbReference type="Proteomes" id="UP000032430">
    <property type="component" value="Chromosome I"/>
</dbReference>
<feature type="coiled-coil region" evidence="1">
    <location>
        <begin position="1397"/>
        <end position="1484"/>
    </location>
</feature>
<feature type="coiled-coil region" evidence="1">
    <location>
        <begin position="936"/>
        <end position="1088"/>
    </location>
</feature>